<dbReference type="CDD" id="cd03454">
    <property type="entry name" value="YdeM"/>
    <property type="match status" value="1"/>
</dbReference>
<organism evidence="2 3">
    <name type="scientific">Candidimonas nitroreducens</name>
    <dbReference type="NCBI Taxonomy" id="683354"/>
    <lineage>
        <taxon>Bacteria</taxon>
        <taxon>Pseudomonadati</taxon>
        <taxon>Pseudomonadota</taxon>
        <taxon>Betaproteobacteria</taxon>
        <taxon>Burkholderiales</taxon>
        <taxon>Alcaligenaceae</taxon>
        <taxon>Candidimonas</taxon>
    </lineage>
</organism>
<dbReference type="Pfam" id="PF01575">
    <property type="entry name" value="MaoC_dehydratas"/>
    <property type="match status" value="1"/>
</dbReference>
<sequence length="147" mass="16575">MKFSEFQAGMVIKHPPVVVDEQEMLGFARDYDPQWFHTDVQRAGQSRWGGLIASGWLTCSLAMRMAVEAALTDSESFGSPGVERLRWILPVRPGDAIRLEATVNSVRTSSSRADLGIMRWTWQVFNQRDEQVLELEATSLFDLGEQA</sequence>
<dbReference type="AlphaFoldDB" id="A0A225MKB6"/>
<evidence type="ECO:0000259" key="1">
    <source>
        <dbReference type="Pfam" id="PF01575"/>
    </source>
</evidence>
<dbReference type="InterPro" id="IPR002539">
    <property type="entry name" value="MaoC-like_dom"/>
</dbReference>
<keyword evidence="3" id="KW-1185">Reference proteome</keyword>
<comment type="caution">
    <text evidence="2">The sequence shown here is derived from an EMBL/GenBank/DDBJ whole genome shotgun (WGS) entry which is preliminary data.</text>
</comment>
<dbReference type="OrthoDB" id="5298629at2"/>
<dbReference type="InterPro" id="IPR029069">
    <property type="entry name" value="HotDog_dom_sf"/>
</dbReference>
<accession>A0A225MKB6</accession>
<dbReference type="PANTHER" id="PTHR43664:SF1">
    <property type="entry name" value="BETA-METHYLMALYL-COA DEHYDRATASE"/>
    <property type="match status" value="1"/>
</dbReference>
<evidence type="ECO:0000313" key="2">
    <source>
        <dbReference type="EMBL" id="OWT61817.1"/>
    </source>
</evidence>
<dbReference type="InterPro" id="IPR052342">
    <property type="entry name" value="MCH/BMMD"/>
</dbReference>
<dbReference type="PANTHER" id="PTHR43664">
    <property type="entry name" value="MONOAMINE OXIDASE-RELATED"/>
    <property type="match status" value="1"/>
</dbReference>
<reference evidence="3" key="1">
    <citation type="submission" date="2017-06" db="EMBL/GenBank/DDBJ databases">
        <title>Herbaspirillum phytohormonus sp. nov., isolated from the root nodule of Robinia pseudoacacia in lead-zinc mine.</title>
        <authorList>
            <person name="Fan M."/>
            <person name="Lin Y."/>
        </authorList>
    </citation>
    <scope>NUCLEOTIDE SEQUENCE [LARGE SCALE GENOMIC DNA]</scope>
    <source>
        <strain evidence="3">SC-089</strain>
    </source>
</reference>
<protein>
    <submittedName>
        <fullName evidence="2">Acyl dehydratase</fullName>
    </submittedName>
</protein>
<dbReference type="Gene3D" id="3.10.129.10">
    <property type="entry name" value="Hotdog Thioesterase"/>
    <property type="match status" value="1"/>
</dbReference>
<proteinExistence type="predicted"/>
<dbReference type="EMBL" id="NJIH01000004">
    <property type="protein sequence ID" value="OWT61817.1"/>
    <property type="molecule type" value="Genomic_DNA"/>
</dbReference>
<feature type="domain" description="MaoC-like" evidence="1">
    <location>
        <begin position="8"/>
        <end position="108"/>
    </location>
</feature>
<gene>
    <name evidence="2" type="ORF">CEY11_08240</name>
</gene>
<evidence type="ECO:0000313" key="3">
    <source>
        <dbReference type="Proteomes" id="UP000214603"/>
    </source>
</evidence>
<dbReference type="Proteomes" id="UP000214603">
    <property type="component" value="Unassembled WGS sequence"/>
</dbReference>
<dbReference type="SUPFAM" id="SSF54637">
    <property type="entry name" value="Thioesterase/thiol ester dehydrase-isomerase"/>
    <property type="match status" value="1"/>
</dbReference>
<name>A0A225MKB6_9BURK</name>